<dbReference type="Pfam" id="PF16068">
    <property type="entry name" value="DUF4810"/>
    <property type="match status" value="1"/>
</dbReference>
<sequence length="121" mass="13089">MRRLVSLAALAALMAVAACAPTSRFEWGAYEPALYAYSQSPERRDVYQTALEQAIERGRARDAVAPGLLAELGYLHLEAGDAATALKLFQEERTRFPESAQFMDRIIQKIDGGTAVAGGGN</sequence>
<accession>A0ABX7SNH2</accession>
<evidence type="ECO:0000313" key="3">
    <source>
        <dbReference type="Proteomes" id="UP000663942"/>
    </source>
</evidence>
<keyword evidence="3" id="KW-1185">Reference proteome</keyword>
<dbReference type="PROSITE" id="PS51257">
    <property type="entry name" value="PROKAR_LIPOPROTEIN"/>
    <property type="match status" value="1"/>
</dbReference>
<organism evidence="2 3">
    <name type="scientific">Brevundimonas pondensis</name>
    <dbReference type="NCBI Taxonomy" id="2774189"/>
    <lineage>
        <taxon>Bacteria</taxon>
        <taxon>Pseudomonadati</taxon>
        <taxon>Pseudomonadota</taxon>
        <taxon>Alphaproteobacteria</taxon>
        <taxon>Caulobacterales</taxon>
        <taxon>Caulobacteraceae</taxon>
        <taxon>Brevundimonas</taxon>
    </lineage>
</organism>
<evidence type="ECO:0000256" key="1">
    <source>
        <dbReference type="SAM" id="SignalP"/>
    </source>
</evidence>
<name>A0ABX7SNH2_9CAUL</name>
<proteinExistence type="predicted"/>
<feature type="signal peptide" evidence="1">
    <location>
        <begin position="1"/>
        <end position="20"/>
    </location>
</feature>
<dbReference type="PIRSF" id="PIRSF020555">
    <property type="entry name" value="UCP020555"/>
    <property type="match status" value="1"/>
</dbReference>
<dbReference type="InterPro" id="IPR014508">
    <property type="entry name" value="UCP020555_TPR-like"/>
</dbReference>
<dbReference type="RefSeq" id="WP_178823757.1">
    <property type="nucleotide sequence ID" value="NZ_CP062006.1"/>
</dbReference>
<gene>
    <name evidence="2" type="ORF">IFE19_04795</name>
</gene>
<feature type="chain" id="PRO_5046130499" evidence="1">
    <location>
        <begin position="21"/>
        <end position="121"/>
    </location>
</feature>
<dbReference type="EMBL" id="CP062006">
    <property type="protein sequence ID" value="QTC88686.1"/>
    <property type="molecule type" value="Genomic_DNA"/>
</dbReference>
<dbReference type="Proteomes" id="UP000663942">
    <property type="component" value="Chromosome"/>
</dbReference>
<keyword evidence="1" id="KW-0732">Signal</keyword>
<protein>
    <submittedName>
        <fullName evidence="2">DUF4810 domain-containing protein</fullName>
    </submittedName>
</protein>
<evidence type="ECO:0000313" key="2">
    <source>
        <dbReference type="EMBL" id="QTC88686.1"/>
    </source>
</evidence>
<reference evidence="2 3" key="1">
    <citation type="submission" date="2020-09" db="EMBL/GenBank/DDBJ databases">
        <title>Brevundimonas sp. LVF1 isolated from an oligotrophic pond in Goettingen, Germany.</title>
        <authorList>
            <person name="Friedrich I."/>
            <person name="Klassen A."/>
            <person name="Neubauer H."/>
            <person name="Schneider D."/>
            <person name="Hertel R."/>
            <person name="Daniel R."/>
        </authorList>
    </citation>
    <scope>NUCLEOTIDE SEQUENCE [LARGE SCALE GENOMIC DNA]</scope>
    <source>
        <strain evidence="2 3">LVF1</strain>
    </source>
</reference>